<dbReference type="SUPFAM" id="SSF46689">
    <property type="entry name" value="Homeodomain-like"/>
    <property type="match status" value="2"/>
</dbReference>
<feature type="domain" description="HTH psq-type" evidence="6">
    <location>
        <begin position="81"/>
        <end position="123"/>
    </location>
</feature>
<dbReference type="Gene3D" id="1.10.10.60">
    <property type="entry name" value="Homeodomain-like"/>
    <property type="match status" value="2"/>
</dbReference>
<feature type="compositionally biased region" description="Basic and acidic residues" evidence="5">
    <location>
        <begin position="431"/>
        <end position="444"/>
    </location>
</feature>
<gene>
    <name evidence="7" type="ORF">Poli38472_002669</name>
</gene>
<keyword evidence="3" id="KW-0805">Transcription regulation</keyword>
<evidence type="ECO:0000313" key="7">
    <source>
        <dbReference type="EMBL" id="TMW63728.1"/>
    </source>
</evidence>
<keyword evidence="8" id="KW-1185">Reference proteome</keyword>
<dbReference type="OrthoDB" id="164955at2759"/>
<evidence type="ECO:0000259" key="6">
    <source>
        <dbReference type="Pfam" id="PF05225"/>
    </source>
</evidence>
<dbReference type="PANTHER" id="PTHR33215">
    <property type="entry name" value="PROTEIN DISTAL ANTENNA"/>
    <property type="match status" value="1"/>
</dbReference>
<feature type="compositionally biased region" description="Acidic residues" evidence="5">
    <location>
        <begin position="547"/>
        <end position="557"/>
    </location>
</feature>
<evidence type="ECO:0000256" key="3">
    <source>
        <dbReference type="ARBA" id="ARBA00023015"/>
    </source>
</evidence>
<feature type="region of interest" description="Disordered" evidence="5">
    <location>
        <begin position="427"/>
        <end position="566"/>
    </location>
</feature>
<dbReference type="Pfam" id="PF05225">
    <property type="entry name" value="HTH_psq"/>
    <property type="match status" value="2"/>
</dbReference>
<feature type="compositionally biased region" description="Polar residues" evidence="5">
    <location>
        <begin position="261"/>
        <end position="271"/>
    </location>
</feature>
<feature type="compositionally biased region" description="Basic and acidic residues" evidence="5">
    <location>
        <begin position="246"/>
        <end position="258"/>
    </location>
</feature>
<dbReference type="Proteomes" id="UP000794436">
    <property type="component" value="Unassembled WGS sequence"/>
</dbReference>
<evidence type="ECO:0000256" key="5">
    <source>
        <dbReference type="SAM" id="MobiDB-lite"/>
    </source>
</evidence>
<evidence type="ECO:0000256" key="1">
    <source>
        <dbReference type="ARBA" id="ARBA00022473"/>
    </source>
</evidence>
<accession>A0A8K1CJU2</accession>
<evidence type="ECO:0000313" key="8">
    <source>
        <dbReference type="Proteomes" id="UP000794436"/>
    </source>
</evidence>
<dbReference type="PANTHER" id="PTHR33215:SF13">
    <property type="entry name" value="PROTEIN DISTAL ANTENNA"/>
    <property type="match status" value="1"/>
</dbReference>
<keyword evidence="1" id="KW-0217">Developmental protein</keyword>
<protein>
    <recommendedName>
        <fullName evidence="6">HTH psq-type domain-containing protein</fullName>
    </recommendedName>
</protein>
<feature type="compositionally biased region" description="Low complexity" evidence="5">
    <location>
        <begin position="272"/>
        <end position="284"/>
    </location>
</feature>
<feature type="compositionally biased region" description="Basic and acidic residues" evidence="5">
    <location>
        <begin position="535"/>
        <end position="546"/>
    </location>
</feature>
<proteinExistence type="predicted"/>
<dbReference type="InterPro" id="IPR007889">
    <property type="entry name" value="HTH_Psq"/>
</dbReference>
<dbReference type="InterPro" id="IPR009057">
    <property type="entry name" value="Homeodomain-like_sf"/>
</dbReference>
<organism evidence="7 8">
    <name type="scientific">Pythium oligandrum</name>
    <name type="common">Mycoparasitic fungus</name>
    <dbReference type="NCBI Taxonomy" id="41045"/>
    <lineage>
        <taxon>Eukaryota</taxon>
        <taxon>Sar</taxon>
        <taxon>Stramenopiles</taxon>
        <taxon>Oomycota</taxon>
        <taxon>Peronosporomycetes</taxon>
        <taxon>Pythiales</taxon>
        <taxon>Pythiaceae</taxon>
        <taxon>Pythium</taxon>
    </lineage>
</organism>
<dbReference type="InterPro" id="IPR051839">
    <property type="entry name" value="RD_transcriptional_regulator"/>
</dbReference>
<feature type="region of interest" description="Disordered" evidence="5">
    <location>
        <begin position="58"/>
        <end position="82"/>
    </location>
</feature>
<evidence type="ECO:0000256" key="4">
    <source>
        <dbReference type="ARBA" id="ARBA00023163"/>
    </source>
</evidence>
<feature type="domain" description="HTH psq-type" evidence="6">
    <location>
        <begin position="307"/>
        <end position="341"/>
    </location>
</feature>
<keyword evidence="4" id="KW-0804">Transcription</keyword>
<name>A0A8K1CJU2_PYTOL</name>
<feature type="compositionally biased region" description="Low complexity" evidence="5">
    <location>
        <begin position="221"/>
        <end position="233"/>
    </location>
</feature>
<reference evidence="7" key="1">
    <citation type="submission" date="2019-03" db="EMBL/GenBank/DDBJ databases">
        <title>Long read genome sequence of the mycoparasitic Pythium oligandrum ATCC 38472 isolated from sugarbeet rhizosphere.</title>
        <authorList>
            <person name="Gaulin E."/>
        </authorList>
    </citation>
    <scope>NUCLEOTIDE SEQUENCE</scope>
    <source>
        <strain evidence="7">ATCC 38472_TT</strain>
    </source>
</reference>
<sequence length="566" mass="62837">MNASRAAAAEDHAQARFPVANGVRRPTTSFVSASTTGASSVSTSSTVGNLVMPTTSSPMQSYYDRAPDTAVAPRSSNRPDDDTWAKAIHAVRVQRMSLRQAAQLYGVHHMSLHRRVRGRYATSLPPSFDIRSYLSPDDEAEALGVLREQFLHEKRITSDDIRFVVRAIASQGGKRSIPAEFPPSRWIAEFKRIHGLTKLNNYAYPPNGQQRDQEMEEAEDSGSNYSGYSASSYRRGRRSSEYNYKSMDRNSDADRDEYVTPASTNGNAFSESSGTTTGSSSGGSYDNGETEKRSYQLSHTVPPEVWEKAIEAVEQDGMSLRAAARKYNVHFAALHRRVKKRAQSQHTPGMNGYFHPDDEAGIIRVVVARAELGVLMTFDELMDLVQRAALRNLPDLTIEAARKLLTRFQTRNEHSIRHIISDWPVPRAHSLKGDSGGEAKREQDPPPSRMMARSSSMPPPSLRPNVRMRSPMGAEPRIRALPPVSSQAGDSLSPIPPLRGDLPAPSSFLARPRLQPPHIMSDRSNGGYMHPSLHAADRRLHRRDQDNVESIDDESKGDDDHPVMFV</sequence>
<dbReference type="EMBL" id="SPLM01000072">
    <property type="protein sequence ID" value="TMW63728.1"/>
    <property type="molecule type" value="Genomic_DNA"/>
</dbReference>
<feature type="region of interest" description="Disordered" evidence="5">
    <location>
        <begin position="201"/>
        <end position="297"/>
    </location>
</feature>
<dbReference type="GO" id="GO:0003677">
    <property type="term" value="F:DNA binding"/>
    <property type="evidence" value="ECO:0007669"/>
    <property type="project" value="InterPro"/>
</dbReference>
<dbReference type="AlphaFoldDB" id="A0A8K1CJU2"/>
<evidence type="ECO:0000256" key="2">
    <source>
        <dbReference type="ARBA" id="ARBA00022553"/>
    </source>
</evidence>
<keyword evidence="2" id="KW-0597">Phosphoprotein</keyword>
<comment type="caution">
    <text evidence="7">The sequence shown here is derived from an EMBL/GenBank/DDBJ whole genome shotgun (WGS) entry which is preliminary data.</text>
</comment>